<feature type="repeat" description="WD" evidence="6">
    <location>
        <begin position="520"/>
        <end position="561"/>
    </location>
</feature>
<dbReference type="SUPFAM" id="SSF50978">
    <property type="entry name" value="WD40 repeat-like"/>
    <property type="match status" value="2"/>
</dbReference>
<keyword evidence="8" id="KW-0732">Signal</keyword>
<feature type="repeat" description="WD" evidence="6">
    <location>
        <begin position="317"/>
        <end position="351"/>
    </location>
</feature>
<reference evidence="10 11" key="1">
    <citation type="journal article" date="2018" name="G3 (Bethesda)">
        <title>Phylogenetic and Phylogenomic Definition of Rhizopus Species.</title>
        <authorList>
            <person name="Gryganskyi A.P."/>
            <person name="Golan J."/>
            <person name="Dolatabadi S."/>
            <person name="Mondo S."/>
            <person name="Robb S."/>
            <person name="Idnurm A."/>
            <person name="Muszewska A."/>
            <person name="Steczkiewicz K."/>
            <person name="Masonjones S."/>
            <person name="Liao H.L."/>
            <person name="Gajdeczka M.T."/>
            <person name="Anike F."/>
            <person name="Vuek A."/>
            <person name="Anishchenko I.M."/>
            <person name="Voigt K."/>
            <person name="de Hoog G.S."/>
            <person name="Smith M.E."/>
            <person name="Heitman J."/>
            <person name="Vilgalys R."/>
            <person name="Stajich J.E."/>
        </authorList>
    </citation>
    <scope>NUCLEOTIDE SEQUENCE [LARGE SCALE GENOMIC DNA]</scope>
    <source>
        <strain evidence="10 11">CBS 357.93</strain>
    </source>
</reference>
<dbReference type="InterPro" id="IPR019775">
    <property type="entry name" value="WD40_repeat_CS"/>
</dbReference>
<evidence type="ECO:0000259" key="9">
    <source>
        <dbReference type="Pfam" id="PF04003"/>
    </source>
</evidence>
<dbReference type="STRING" id="86630.A0A367KEA3"/>
<feature type="region of interest" description="Disordered" evidence="7">
    <location>
        <begin position="825"/>
        <end position="845"/>
    </location>
</feature>
<dbReference type="GO" id="GO:0000028">
    <property type="term" value="P:ribosomal small subunit assembly"/>
    <property type="evidence" value="ECO:0007669"/>
    <property type="project" value="TreeGrafter"/>
</dbReference>
<dbReference type="PROSITE" id="PS00678">
    <property type="entry name" value="WD_REPEATS_1"/>
    <property type="match status" value="2"/>
</dbReference>
<comment type="similarity">
    <text evidence="2">Belongs to the WD repeat PWP2 family.</text>
</comment>
<dbReference type="GO" id="GO:0000462">
    <property type="term" value="P:maturation of SSU-rRNA from tricistronic rRNA transcript (SSU-rRNA, 5.8S rRNA, LSU-rRNA)"/>
    <property type="evidence" value="ECO:0007669"/>
    <property type="project" value="TreeGrafter"/>
</dbReference>
<dbReference type="PANTHER" id="PTHR19858:SF0">
    <property type="entry name" value="PERIODIC TRYPTOPHAN PROTEIN 2 HOMOLOG"/>
    <property type="match status" value="1"/>
</dbReference>
<dbReference type="EMBL" id="PJQL01000056">
    <property type="protein sequence ID" value="RCI00518.1"/>
    <property type="molecule type" value="Genomic_DNA"/>
</dbReference>
<dbReference type="PANTHER" id="PTHR19858">
    <property type="entry name" value="WD40 REPEAT PROTEIN"/>
    <property type="match status" value="1"/>
</dbReference>
<gene>
    <name evidence="10" type="ORF">CU097_015336</name>
</gene>
<keyword evidence="3 6" id="KW-0853">WD repeat</keyword>
<feature type="chain" id="PRO_5016842485" description="Small-subunit processome Utp12 domain-containing protein" evidence="8">
    <location>
        <begin position="18"/>
        <end position="1037"/>
    </location>
</feature>
<dbReference type="Pfam" id="PF00400">
    <property type="entry name" value="WD40"/>
    <property type="match status" value="5"/>
</dbReference>
<feature type="domain" description="Small-subunit processome Utp12" evidence="9">
    <location>
        <begin position="922"/>
        <end position="1026"/>
    </location>
</feature>
<evidence type="ECO:0000256" key="6">
    <source>
        <dbReference type="PROSITE-ProRule" id="PRU00221"/>
    </source>
</evidence>
<dbReference type="PROSITE" id="PS50082">
    <property type="entry name" value="WD_REPEATS_2"/>
    <property type="match status" value="6"/>
</dbReference>
<evidence type="ECO:0000256" key="3">
    <source>
        <dbReference type="ARBA" id="ARBA00022574"/>
    </source>
</evidence>
<dbReference type="SUPFAM" id="SSF50998">
    <property type="entry name" value="Quinoprotein alcohol dehydrogenase-like"/>
    <property type="match status" value="1"/>
</dbReference>
<dbReference type="InterPro" id="IPR036322">
    <property type="entry name" value="WD40_repeat_dom_sf"/>
</dbReference>
<feature type="repeat" description="WD" evidence="6">
    <location>
        <begin position="562"/>
        <end position="603"/>
    </location>
</feature>
<proteinExistence type="inferred from homology"/>
<dbReference type="InterPro" id="IPR027145">
    <property type="entry name" value="PWP2"/>
</dbReference>
<dbReference type="PROSITE" id="PS50294">
    <property type="entry name" value="WD_REPEATS_REGION"/>
    <property type="match status" value="5"/>
</dbReference>
<protein>
    <recommendedName>
        <fullName evidence="9">Small-subunit processome Utp12 domain-containing protein</fullName>
    </recommendedName>
</protein>
<dbReference type="SMART" id="SM00320">
    <property type="entry name" value="WD40"/>
    <property type="match status" value="12"/>
</dbReference>
<dbReference type="InterPro" id="IPR001680">
    <property type="entry name" value="WD40_rpt"/>
</dbReference>
<dbReference type="InterPro" id="IPR007148">
    <property type="entry name" value="SSU_processome_Utp12"/>
</dbReference>
<dbReference type="InterPro" id="IPR015943">
    <property type="entry name" value="WD40/YVTN_repeat-like_dom_sf"/>
</dbReference>
<keyword evidence="11" id="KW-1185">Reference proteome</keyword>
<evidence type="ECO:0000313" key="10">
    <source>
        <dbReference type="EMBL" id="RCI00518.1"/>
    </source>
</evidence>
<feature type="signal peptide" evidence="8">
    <location>
        <begin position="1"/>
        <end position="17"/>
    </location>
</feature>
<dbReference type="CDD" id="cd00200">
    <property type="entry name" value="WD40"/>
    <property type="match status" value="1"/>
</dbReference>
<keyword evidence="4" id="KW-0677">Repeat</keyword>
<evidence type="ECO:0000256" key="1">
    <source>
        <dbReference type="ARBA" id="ARBA00004604"/>
    </source>
</evidence>
<keyword evidence="5" id="KW-0539">Nucleus</keyword>
<dbReference type="Pfam" id="PF04003">
    <property type="entry name" value="Utp12"/>
    <property type="match status" value="1"/>
</dbReference>
<dbReference type="GO" id="GO:0034388">
    <property type="term" value="C:Pwp2p-containing subcomplex of 90S preribosome"/>
    <property type="evidence" value="ECO:0007669"/>
    <property type="project" value="TreeGrafter"/>
</dbReference>
<evidence type="ECO:0000256" key="5">
    <source>
        <dbReference type="ARBA" id="ARBA00023242"/>
    </source>
</evidence>
<dbReference type="Gene3D" id="2.130.10.10">
    <property type="entry name" value="YVTN repeat-like/Quinoprotein amine dehydrogenase"/>
    <property type="match status" value="3"/>
</dbReference>
<name>A0A367KEA3_RHIAZ</name>
<dbReference type="GO" id="GO:0032040">
    <property type="term" value="C:small-subunit processome"/>
    <property type="evidence" value="ECO:0007669"/>
    <property type="project" value="TreeGrafter"/>
</dbReference>
<evidence type="ECO:0000256" key="8">
    <source>
        <dbReference type="SAM" id="SignalP"/>
    </source>
</evidence>
<evidence type="ECO:0000256" key="7">
    <source>
        <dbReference type="SAM" id="MobiDB-lite"/>
    </source>
</evidence>
<comment type="subcellular location">
    <subcellularLocation>
        <location evidence="1">Nucleus</location>
        <location evidence="1">Nucleolus</location>
    </subcellularLocation>
</comment>
<comment type="caution">
    <text evidence="10">The sequence shown here is derived from an EMBL/GenBank/DDBJ whole genome shotgun (WGS) entry which is preliminary data.</text>
</comment>
<feature type="repeat" description="WD" evidence="6">
    <location>
        <begin position="693"/>
        <end position="731"/>
    </location>
</feature>
<dbReference type="Proteomes" id="UP000252139">
    <property type="component" value="Unassembled WGS sequence"/>
</dbReference>
<dbReference type="InterPro" id="IPR011047">
    <property type="entry name" value="Quinoprotein_ADH-like_sf"/>
</dbReference>
<feature type="repeat" description="WD" evidence="6">
    <location>
        <begin position="362"/>
        <end position="403"/>
    </location>
</feature>
<accession>A0A367KEA3</accession>
<organism evidence="10 11">
    <name type="scientific">Rhizopus azygosporus</name>
    <name type="common">Rhizopus microsporus var. azygosporus</name>
    <dbReference type="NCBI Taxonomy" id="86630"/>
    <lineage>
        <taxon>Eukaryota</taxon>
        <taxon>Fungi</taxon>
        <taxon>Fungi incertae sedis</taxon>
        <taxon>Mucoromycota</taxon>
        <taxon>Mucoromycotina</taxon>
        <taxon>Mucoromycetes</taxon>
        <taxon>Mucorales</taxon>
        <taxon>Mucorineae</taxon>
        <taxon>Rhizopodaceae</taxon>
        <taxon>Rhizopus</taxon>
    </lineage>
</organism>
<feature type="region of interest" description="Disordered" evidence="7">
    <location>
        <begin position="137"/>
        <end position="164"/>
    </location>
</feature>
<evidence type="ECO:0000313" key="11">
    <source>
        <dbReference type="Proteomes" id="UP000252139"/>
    </source>
</evidence>
<dbReference type="OrthoDB" id="3142434at2759"/>
<feature type="repeat" description="WD" evidence="6">
    <location>
        <begin position="648"/>
        <end position="681"/>
    </location>
</feature>
<sequence length="1037" mass="114119">MVKFLVLLSTLAIAVSAEVQSSIGLFNVSSPAPNAPFVASRVLPCVYTVASNATSDNLQLSISLNSGNITTVINPSADISQGYSFQKSIGGATVYEHQFNYQIPTNTTAGSYQVIFTDNVSQTNLSIPITISAAPPTSSVQSPSASGSSSPSQSSTSSSIFKPSSAGNTLAIPKALLFMSPLLFSNLLGTVYTGANVLFTPDGNTIISVVGNRVSFFDLVNNTSYTLPIEMRKNIDHIVLSPKGNLLVTIDLDGRALLISVNRRVILHHMNFKGRTKSAKFSPDGKYFAISLEKNVEIWKAPGHTREYAPFVLIKTAVGHHDAVNSINWSPDSRFLITASKDMTARIYTVDKDLEDFVPSTLSGHRDYIINAWFSADMSNIYTVSRDGALFQWKNATYAELHEDSDTEMVEVDEDGNEIVRIDKAKWRILKKNYFNMAGVKVNVAEFFSASNLVVVGFNSGLFGLYEVPHFTAIHTLSISQHKIDTCAINSTGEWLAFGSRALGQLLVWEWQSETYVLKQQGHYYDINAVSYSSDGQYLATGGDDGKVKVWNTNSGFCFVTFSEHKSGVKAVEFAKQGQVVFSASLDGTVRAFDLVRYRNFRTFTSPNPVQFTSLAVDPSGEIVCAGTLDTFEIFVWSVQTGKLLDIMAGHTGPISSLAFSPTGMLLLSGSWDHSARTWDVFGRGKTIEPLVHQTEVLAVAFKPDGKEIAAATLDGQVTFWGVEEGNVLNTIDGRKDIMGGRKKDDRTSAENAASGKCFNSLCYTADGSSIIGSGTSKYICIYDVESTFLVKKFQISQNLSLDGTQEYLNSKYMTEFGSIEEMEEEGSDTEERVDNSLPGTRTGDLSVRKVRPEVKSTAVRFSPTGRAWAAATTDGLLIYSLDEDILFDPFDLEIDITPETVLEALSEKEYLKSICMAFRLNEKPVTHKVFEGIPPDSVSLVCQNMPEKYLFKLLTFIGVHMETSPHIEFHLLWVTSIMTYHGRYLRDHRGEFQPVFRALHKGVNRVRDDIATLCDSNNYTLRYLLTQQSLAAKSST</sequence>
<dbReference type="AlphaFoldDB" id="A0A367KEA3"/>
<evidence type="ECO:0000256" key="4">
    <source>
        <dbReference type="ARBA" id="ARBA00022737"/>
    </source>
</evidence>
<evidence type="ECO:0000256" key="2">
    <source>
        <dbReference type="ARBA" id="ARBA00010226"/>
    </source>
</evidence>